<evidence type="ECO:0000313" key="3">
    <source>
        <dbReference type="Proteomes" id="UP001070176"/>
    </source>
</evidence>
<sequence>MKDNFLLKTNQKLADDLGLKITATRMKLYELGLFRMNLEYWTKEQVDFLSKSYKIYGDKELAEIFNQKWRKEKGWTLKHIEKKRMYLKLKRTPEELHKIKERAKSKGVYAEALKKTWKARGENPLGTIVVWDGDKFIKTAKGYVHLRVFNYKVFIGNIQKGNLINHKDKNNLNCSPENLICCTRAEHAIKNNWSRYPPELRKSILLISRINKQLKKQP</sequence>
<evidence type="ECO:0000313" key="2">
    <source>
        <dbReference type="EMBL" id="MCX8533064.1"/>
    </source>
</evidence>
<keyword evidence="2" id="KW-0255">Endonuclease</keyword>
<dbReference type="Gene3D" id="3.90.75.20">
    <property type="match status" value="1"/>
</dbReference>
<dbReference type="SUPFAM" id="SSF54060">
    <property type="entry name" value="His-Me finger endonucleases"/>
    <property type="match status" value="1"/>
</dbReference>
<organism evidence="2 3">
    <name type="scientific">Chryseobacterium luquanense</name>
    <dbReference type="NCBI Taxonomy" id="2983766"/>
    <lineage>
        <taxon>Bacteria</taxon>
        <taxon>Pseudomonadati</taxon>
        <taxon>Bacteroidota</taxon>
        <taxon>Flavobacteriia</taxon>
        <taxon>Flavobacteriales</taxon>
        <taxon>Weeksellaceae</taxon>
        <taxon>Chryseobacterium group</taxon>
        <taxon>Chryseobacterium</taxon>
    </lineage>
</organism>
<accession>A0ABT3Y4J0</accession>
<keyword evidence="2" id="KW-0540">Nuclease</keyword>
<keyword evidence="3" id="KW-1185">Reference proteome</keyword>
<proteinExistence type="predicted"/>
<protein>
    <submittedName>
        <fullName evidence="2">HNH endonuclease</fullName>
    </submittedName>
</protein>
<dbReference type="Proteomes" id="UP001070176">
    <property type="component" value="Unassembled WGS sequence"/>
</dbReference>
<dbReference type="GO" id="GO:0004519">
    <property type="term" value="F:endonuclease activity"/>
    <property type="evidence" value="ECO:0007669"/>
    <property type="project" value="UniProtKB-KW"/>
</dbReference>
<dbReference type="InterPro" id="IPR044925">
    <property type="entry name" value="His-Me_finger_sf"/>
</dbReference>
<reference evidence="2" key="1">
    <citation type="submission" date="2022-10" db="EMBL/GenBank/DDBJ databases">
        <title>Chryseobacterium sp. nov., a novel bacterial species.</title>
        <authorList>
            <person name="Cao Y."/>
        </authorList>
    </citation>
    <scope>NUCLEOTIDE SEQUENCE</scope>
    <source>
        <strain evidence="2">KC 927</strain>
    </source>
</reference>
<evidence type="ECO:0000259" key="1">
    <source>
        <dbReference type="Pfam" id="PF13392"/>
    </source>
</evidence>
<dbReference type="Pfam" id="PF13392">
    <property type="entry name" value="HNH_3"/>
    <property type="match status" value="1"/>
</dbReference>
<name>A0ABT3Y4J0_9FLAO</name>
<keyword evidence="2" id="KW-0378">Hydrolase</keyword>
<gene>
    <name evidence="2" type="ORF">OEA66_11955</name>
</gene>
<comment type="caution">
    <text evidence="2">The sequence shown here is derived from an EMBL/GenBank/DDBJ whole genome shotgun (WGS) entry which is preliminary data.</text>
</comment>
<dbReference type="EMBL" id="JAOVZV010000014">
    <property type="protein sequence ID" value="MCX8533064.1"/>
    <property type="molecule type" value="Genomic_DNA"/>
</dbReference>
<dbReference type="RefSeq" id="WP_267281585.1">
    <property type="nucleotide sequence ID" value="NZ_JAOVZV010000014.1"/>
</dbReference>
<dbReference type="InterPro" id="IPR003615">
    <property type="entry name" value="HNH_nuc"/>
</dbReference>
<feature type="domain" description="HNH nuclease" evidence="1">
    <location>
        <begin position="144"/>
        <end position="188"/>
    </location>
</feature>